<dbReference type="InterPro" id="IPR003779">
    <property type="entry name" value="CMD-like"/>
</dbReference>
<dbReference type="AlphaFoldDB" id="L9UZH9"/>
<protein>
    <submittedName>
        <fullName evidence="2">Carboxymuconolactone decarboxylase</fullName>
    </submittedName>
</protein>
<dbReference type="PATRIC" id="fig|547559.17.peg.1819"/>
<proteinExistence type="predicted"/>
<organism evidence="2 3">
    <name type="scientific">Natrialba magadii (strain ATCC 43099 / DSM 3394 / CCM 3739 / CIP 104546 / IAM 13178 / JCM 8861 / NBRC 102185 / NCIMB 2190 / MS3)</name>
    <name type="common">Natronobacterium magadii</name>
    <dbReference type="NCBI Taxonomy" id="547559"/>
    <lineage>
        <taxon>Archaea</taxon>
        <taxon>Methanobacteriati</taxon>
        <taxon>Methanobacteriota</taxon>
        <taxon>Stenosarchaea group</taxon>
        <taxon>Halobacteria</taxon>
        <taxon>Halobacteriales</taxon>
        <taxon>Natrialbaceae</taxon>
        <taxon>Natrialba</taxon>
    </lineage>
</organism>
<accession>L9UZH9</accession>
<reference evidence="2 3" key="1">
    <citation type="journal article" date="2014" name="PLoS Genet.">
        <title>Phylogenetically driven sequencing of extremely halophilic archaea reveals strategies for static and dynamic osmo-response.</title>
        <authorList>
            <person name="Becker E.A."/>
            <person name="Seitzer P.M."/>
            <person name="Tritt A."/>
            <person name="Larsen D."/>
            <person name="Krusor M."/>
            <person name="Yao A.I."/>
            <person name="Wu D."/>
            <person name="Madern D."/>
            <person name="Eisen J.A."/>
            <person name="Darling A.E."/>
            <person name="Facciotti M.T."/>
        </authorList>
    </citation>
    <scope>NUCLEOTIDE SEQUENCE [LARGE SCALE GENOMIC DNA]</scope>
    <source>
        <strain evidence="3">ATCC 43099 / DSM 3394 / CCM 3739 / CIP 104546 / IAM 13178 / JCM 8861 / NBRC 102185 / NCIMB 2190 / MS3</strain>
    </source>
</reference>
<dbReference type="PANTHER" id="PTHR34846">
    <property type="entry name" value="4-CARBOXYMUCONOLACTONE DECARBOXYLASE FAMILY PROTEIN (AFU_ORTHOLOGUE AFUA_6G11590)"/>
    <property type="match status" value="1"/>
</dbReference>
<comment type="caution">
    <text evidence="2">The sequence shown here is derived from an EMBL/GenBank/DDBJ whole genome shotgun (WGS) entry which is preliminary data.</text>
</comment>
<dbReference type="EMBL" id="AOHS01000032">
    <property type="protein sequence ID" value="ELY30126.1"/>
    <property type="molecule type" value="Genomic_DNA"/>
</dbReference>
<dbReference type="PANTHER" id="PTHR34846:SF5">
    <property type="entry name" value="CARBOXYMUCONOLACTONE DECARBOXYLASE-LIKE DOMAIN-CONTAINING PROTEIN"/>
    <property type="match status" value="1"/>
</dbReference>
<dbReference type="SUPFAM" id="SSF69118">
    <property type="entry name" value="AhpD-like"/>
    <property type="match status" value="1"/>
</dbReference>
<dbReference type="Proteomes" id="UP000011543">
    <property type="component" value="Unassembled WGS sequence"/>
</dbReference>
<dbReference type="GO" id="GO:0051920">
    <property type="term" value="F:peroxiredoxin activity"/>
    <property type="evidence" value="ECO:0007669"/>
    <property type="project" value="InterPro"/>
</dbReference>
<gene>
    <name evidence="2" type="ORF">C500_09239</name>
</gene>
<feature type="domain" description="Carboxymuconolactone decarboxylase-like" evidence="1">
    <location>
        <begin position="96"/>
        <end position="159"/>
    </location>
</feature>
<dbReference type="Gene3D" id="1.20.1290.10">
    <property type="entry name" value="AhpD-like"/>
    <property type="match status" value="1"/>
</dbReference>
<name>L9UZH9_NATMM</name>
<evidence type="ECO:0000259" key="1">
    <source>
        <dbReference type="Pfam" id="PF02627"/>
    </source>
</evidence>
<evidence type="ECO:0000313" key="2">
    <source>
        <dbReference type="EMBL" id="ELY30126.1"/>
    </source>
</evidence>
<dbReference type="Pfam" id="PF02627">
    <property type="entry name" value="CMD"/>
    <property type="match status" value="1"/>
</dbReference>
<evidence type="ECO:0000313" key="3">
    <source>
        <dbReference type="Proteomes" id="UP000011543"/>
    </source>
</evidence>
<sequence length="237" mass="26667">MIANSAAVSEHVSAWFDSRTRTFFSRTRHSSITDLFLLTNERAHMPRIPPVDPKEFPADKRDLLDTLSDKDIPPEERGHSLEGGTLNVYRTMGQDPALLEQFRAYGSAVWRESGLSPHEREFVILATAYYADSAYEWHQHVRVALDEGMDPEQILAVSREEQDRLEYNHAAIVDYVAAFVTGTVDDATHDRLAECYDDETILGIGMLSGCYLGLARLLDALAVECEAPFVGWDLENC</sequence>
<dbReference type="InterPro" id="IPR029032">
    <property type="entry name" value="AhpD-like"/>
</dbReference>